<accession>A0A1M5JLH0</accession>
<dbReference type="Pfam" id="PF19606">
    <property type="entry name" value="DUF6111"/>
    <property type="match status" value="1"/>
</dbReference>
<reference evidence="2 3" key="1">
    <citation type="submission" date="2016-11" db="EMBL/GenBank/DDBJ databases">
        <authorList>
            <person name="Jaros S."/>
            <person name="Januszkiewicz K."/>
            <person name="Wedrychowicz H."/>
        </authorList>
    </citation>
    <scope>NUCLEOTIDE SEQUENCE [LARGE SCALE GENOMIC DNA]</scope>
    <source>
        <strain evidence="2 3">GAS138</strain>
    </source>
</reference>
<organism evidence="2 3">
    <name type="scientific">Bradyrhizobium erythrophlei</name>
    <dbReference type="NCBI Taxonomy" id="1437360"/>
    <lineage>
        <taxon>Bacteria</taxon>
        <taxon>Pseudomonadati</taxon>
        <taxon>Pseudomonadota</taxon>
        <taxon>Alphaproteobacteria</taxon>
        <taxon>Hyphomicrobiales</taxon>
        <taxon>Nitrobacteraceae</taxon>
        <taxon>Bradyrhizobium</taxon>
    </lineage>
</organism>
<keyword evidence="1" id="KW-0812">Transmembrane</keyword>
<feature type="transmembrane region" description="Helical" evidence="1">
    <location>
        <begin position="6"/>
        <end position="26"/>
    </location>
</feature>
<dbReference type="AlphaFoldDB" id="A0A1M5JLH0"/>
<dbReference type="InterPro" id="IPR046093">
    <property type="entry name" value="DUF6111"/>
</dbReference>
<dbReference type="Proteomes" id="UP000189796">
    <property type="component" value="Chromosome I"/>
</dbReference>
<feature type="transmembrane region" description="Helical" evidence="1">
    <location>
        <begin position="38"/>
        <end position="62"/>
    </location>
</feature>
<sequence>MIRPAFTEVGIFLIPFAVYALFLIATRSGLMMQSSWPVHVIAKLAIGALLLVIVSFVLLAHFSGASPNSTYTPAHIENGKLIPGVEK</sequence>
<gene>
    <name evidence="2" type="ORF">SAMN05443248_1458</name>
</gene>
<dbReference type="RefSeq" id="WP_079600635.1">
    <property type="nucleotide sequence ID" value="NZ_LT670817.1"/>
</dbReference>
<evidence type="ECO:0000313" key="3">
    <source>
        <dbReference type="Proteomes" id="UP000189796"/>
    </source>
</evidence>
<evidence type="ECO:0000256" key="1">
    <source>
        <dbReference type="SAM" id="Phobius"/>
    </source>
</evidence>
<protein>
    <submittedName>
        <fullName evidence="2">Uncharacterized protein</fullName>
    </submittedName>
</protein>
<proteinExistence type="predicted"/>
<keyword evidence="1" id="KW-0472">Membrane</keyword>
<dbReference type="OrthoDB" id="7366326at2"/>
<dbReference type="EMBL" id="LT670817">
    <property type="protein sequence ID" value="SHG41110.1"/>
    <property type="molecule type" value="Genomic_DNA"/>
</dbReference>
<evidence type="ECO:0000313" key="2">
    <source>
        <dbReference type="EMBL" id="SHG41110.1"/>
    </source>
</evidence>
<name>A0A1M5JLH0_9BRAD</name>
<keyword evidence="1" id="KW-1133">Transmembrane helix</keyword>